<dbReference type="GO" id="GO:0071555">
    <property type="term" value="P:cell wall organization"/>
    <property type="evidence" value="ECO:0007669"/>
    <property type="project" value="UniProtKB-KW"/>
</dbReference>
<dbReference type="Pfam" id="PF02618">
    <property type="entry name" value="YceG"/>
    <property type="match status" value="1"/>
</dbReference>
<name>A0A0H3J550_CLOPA</name>
<dbReference type="InterPro" id="IPR003770">
    <property type="entry name" value="MLTG-like"/>
</dbReference>
<keyword evidence="1 7" id="KW-1003">Cell membrane</keyword>
<dbReference type="PANTHER" id="PTHR30518:SF2">
    <property type="entry name" value="ENDOLYTIC MUREIN TRANSGLYCOSYLASE"/>
    <property type="match status" value="1"/>
</dbReference>
<dbReference type="GO" id="GO:0009252">
    <property type="term" value="P:peptidoglycan biosynthetic process"/>
    <property type="evidence" value="ECO:0007669"/>
    <property type="project" value="UniProtKB-UniRule"/>
</dbReference>
<evidence type="ECO:0000313" key="9">
    <source>
        <dbReference type="EMBL" id="KRU11790.1"/>
    </source>
</evidence>
<dbReference type="HAMAP" id="MF_02065">
    <property type="entry name" value="MltG"/>
    <property type="match status" value="1"/>
</dbReference>
<reference evidence="9" key="2">
    <citation type="submission" date="2015-10" db="EMBL/GenBank/DDBJ databases">
        <title>Improved Draft Genome Sequence of Clostridium pasteurianum Strain ATCC 6013 (DSM 525) Using a Hybrid Next-Generation Sequencing Approach.</title>
        <authorList>
            <person name="Pyne M.E."/>
            <person name="Utturkar S.M."/>
            <person name="Brown S.D."/>
            <person name="Moo-Young M."/>
            <person name="Chung D.A."/>
            <person name="Chou P.C."/>
        </authorList>
    </citation>
    <scope>NUCLEOTIDE SEQUENCE</scope>
    <source>
        <strain evidence="9">ATCC 6013</strain>
    </source>
</reference>
<dbReference type="EMBL" id="CP009268">
    <property type="protein sequence ID" value="AJA52200.1"/>
    <property type="molecule type" value="Genomic_DNA"/>
</dbReference>
<sequence>MKRKYKSKIIICISIVIITLLFFFIYIVNSLNHPFKVTNNKEFEIKSGDTLYGVISNLDSKGLIRNPIIIKAYVKYKKVPGNIKPGLYTLSSNLTVEKFINNINNGAFDKNTVFVTIPEGYDLLQIAELLDKKGVIAKEDFIKANNNYKLPNYINKNNNRKYKLEGYLFPDTYQLKKNMSGEKVINLMLTHFEKRFSALLKENNISLDKSKYDNIITMASIVEGEAKKDDERSIIASVFYNRLNKNMKLQSCATVEYALGYHKDKLYNKDLEIKSNYNTYYVNGLPAGPICNPGLKSIEAALKPKNTNYIYFVSNNDGTHFFTDNYKKFEEVKNITQGSN</sequence>
<dbReference type="GO" id="GO:0008932">
    <property type="term" value="F:lytic endotransglycosylase activity"/>
    <property type="evidence" value="ECO:0007669"/>
    <property type="project" value="UniProtKB-UniRule"/>
</dbReference>
<evidence type="ECO:0000313" key="11">
    <source>
        <dbReference type="Proteomes" id="UP000030905"/>
    </source>
</evidence>
<evidence type="ECO:0000256" key="7">
    <source>
        <dbReference type="HAMAP-Rule" id="MF_02065"/>
    </source>
</evidence>
<evidence type="ECO:0000256" key="6">
    <source>
        <dbReference type="ARBA" id="ARBA00023316"/>
    </source>
</evidence>
<dbReference type="AlphaFoldDB" id="A0A0H3J550"/>
<dbReference type="KEGG" id="cpat:CLPA_c21420"/>
<evidence type="ECO:0000256" key="2">
    <source>
        <dbReference type="ARBA" id="ARBA00022692"/>
    </source>
</evidence>
<dbReference type="GeneID" id="93074291"/>
<evidence type="ECO:0000256" key="1">
    <source>
        <dbReference type="ARBA" id="ARBA00022475"/>
    </source>
</evidence>
<dbReference type="Proteomes" id="UP000028042">
    <property type="component" value="Unassembled WGS sequence"/>
</dbReference>
<keyword evidence="5 7" id="KW-0456">Lyase</keyword>
<comment type="similarity">
    <text evidence="7">Belongs to the transglycosylase MltG family.</text>
</comment>
<dbReference type="eggNOG" id="COG1559">
    <property type="taxonomic scope" value="Bacteria"/>
</dbReference>
<dbReference type="Proteomes" id="UP000030905">
    <property type="component" value="Chromosome"/>
</dbReference>
<reference evidence="9 10" key="3">
    <citation type="journal article" name="Genome Announc.">
        <title>Improved Draft Genome Sequence of Clostridium pasteurianum Strain ATCC 6013 (DSM 525) Using a Hybrid Next-Generation Sequencing Approach.</title>
        <authorList>
            <person name="Pyne M.E."/>
            <person name="Utturkar S."/>
            <person name="Brown S.D."/>
            <person name="Moo-Young M."/>
            <person name="Chung D.A."/>
            <person name="Chou C.P."/>
        </authorList>
    </citation>
    <scope>NUCLEOTIDE SEQUENCE [LARGE SCALE GENOMIC DNA]</scope>
    <source>
        <strain evidence="9 10">ATCC 6013</strain>
    </source>
</reference>
<dbReference type="FunFam" id="3.30.1490.480:FF:000010">
    <property type="entry name" value="Endolytic murein transglycosylase"/>
    <property type="match status" value="1"/>
</dbReference>
<keyword evidence="4 7" id="KW-0472">Membrane</keyword>
<keyword evidence="2 7" id="KW-0812">Transmembrane</keyword>
<dbReference type="PANTHER" id="PTHR30518">
    <property type="entry name" value="ENDOLYTIC MUREIN TRANSGLYCOSYLASE"/>
    <property type="match status" value="1"/>
</dbReference>
<feature type="site" description="Important for catalytic activity" evidence="7">
    <location>
        <position position="225"/>
    </location>
</feature>
<protein>
    <recommendedName>
        <fullName evidence="7">Endolytic murein transglycosylase</fullName>
        <ecNumber evidence="7">4.2.2.29</ecNumber>
    </recommendedName>
    <alternativeName>
        <fullName evidence="7">Peptidoglycan lytic transglycosylase</fullName>
    </alternativeName>
    <alternativeName>
        <fullName evidence="7">Peptidoglycan polymerization terminase</fullName>
    </alternativeName>
</protein>
<keyword evidence="11" id="KW-1185">Reference proteome</keyword>
<comment type="subcellular location">
    <subcellularLocation>
        <location evidence="7">Cell membrane</location>
        <topology evidence="7">Single-pass membrane protein</topology>
    </subcellularLocation>
</comment>
<dbReference type="CDD" id="cd08010">
    <property type="entry name" value="MltG_like"/>
    <property type="match status" value="1"/>
</dbReference>
<dbReference type="PATRIC" id="fig|1262449.3.peg.854"/>
<dbReference type="KEGG" id="cpae:CPAST_c21420"/>
<dbReference type="Gene3D" id="3.30.1490.480">
    <property type="entry name" value="Endolytic murein transglycosylase"/>
    <property type="match status" value="2"/>
</dbReference>
<comment type="catalytic activity">
    <reaction evidence="7">
        <text>a peptidoglycan chain = a peptidoglycan chain with N-acetyl-1,6-anhydromuramyl-[peptide] at the reducing end + a peptidoglycan chain with N-acetylglucosamine at the non-reducing end.</text>
        <dbReference type="EC" id="4.2.2.29"/>
    </reaction>
</comment>
<dbReference type="EC" id="4.2.2.29" evidence="7"/>
<evidence type="ECO:0000313" key="8">
    <source>
        <dbReference type="EMBL" id="AJA52200.1"/>
    </source>
</evidence>
<feature type="transmembrane region" description="Helical" evidence="7">
    <location>
        <begin position="9"/>
        <end position="28"/>
    </location>
</feature>
<comment type="function">
    <text evidence="7">Functions as a peptidoglycan terminase that cleaves nascent peptidoglycan strands endolytically to terminate their elongation.</text>
</comment>
<evidence type="ECO:0000256" key="4">
    <source>
        <dbReference type="ARBA" id="ARBA00023136"/>
    </source>
</evidence>
<keyword evidence="3 7" id="KW-1133">Transmembrane helix</keyword>
<dbReference type="RefSeq" id="WP_003441981.1">
    <property type="nucleotide sequence ID" value="NZ_ANZB01000002.1"/>
</dbReference>
<accession>A0A0H3J550</accession>
<dbReference type="NCBIfam" id="TIGR00247">
    <property type="entry name" value="endolytic transglycosylase MltG"/>
    <property type="match status" value="1"/>
</dbReference>
<keyword evidence="6 7" id="KW-0961">Cell wall biogenesis/degradation</keyword>
<gene>
    <name evidence="7" type="primary">mltG</name>
    <name evidence="8" type="ORF">CLPA_c21420</name>
    <name evidence="9" type="ORF">CP6013_01037</name>
</gene>
<evidence type="ECO:0000256" key="3">
    <source>
        <dbReference type="ARBA" id="ARBA00022989"/>
    </source>
</evidence>
<reference evidence="8 11" key="1">
    <citation type="journal article" date="2015" name="Genome Announc.">
        <title>Complete Genome Sequence of the Nitrogen-Fixing and Solvent-Producing Clostridium pasteurianum DSM 525.</title>
        <authorList>
            <person name="Poehlein A."/>
            <person name="Grosse-Honebrink A."/>
            <person name="Zhang Y."/>
            <person name="Minton N.P."/>
            <person name="Daniel R."/>
        </authorList>
    </citation>
    <scope>NUCLEOTIDE SEQUENCE [LARGE SCALE GENOMIC DNA]</scope>
    <source>
        <strain evidence="8">DSM 525</strain>
        <strain evidence="11">DSM 525 / ATCC 6013</strain>
    </source>
</reference>
<evidence type="ECO:0000313" key="10">
    <source>
        <dbReference type="Proteomes" id="UP000028042"/>
    </source>
</evidence>
<proteinExistence type="inferred from homology"/>
<dbReference type="GO" id="GO:0005886">
    <property type="term" value="C:plasma membrane"/>
    <property type="evidence" value="ECO:0007669"/>
    <property type="project" value="UniProtKB-SubCell"/>
</dbReference>
<evidence type="ECO:0000256" key="5">
    <source>
        <dbReference type="ARBA" id="ARBA00023239"/>
    </source>
</evidence>
<organism evidence="8 11">
    <name type="scientific">Clostridium pasteurianum DSM 525 = ATCC 6013</name>
    <dbReference type="NCBI Taxonomy" id="1262449"/>
    <lineage>
        <taxon>Bacteria</taxon>
        <taxon>Bacillati</taxon>
        <taxon>Bacillota</taxon>
        <taxon>Clostridia</taxon>
        <taxon>Eubacteriales</taxon>
        <taxon>Clostridiaceae</taxon>
        <taxon>Clostridium</taxon>
    </lineage>
</organism>
<dbReference type="EMBL" id="JPGY02000001">
    <property type="protein sequence ID" value="KRU11790.1"/>
    <property type="molecule type" value="Genomic_DNA"/>
</dbReference>